<organism evidence="3 4">
    <name type="scientific">Bacillus licheniformis</name>
    <dbReference type="NCBI Taxonomy" id="1402"/>
    <lineage>
        <taxon>Bacteria</taxon>
        <taxon>Bacillati</taxon>
        <taxon>Bacillota</taxon>
        <taxon>Bacilli</taxon>
        <taxon>Bacillales</taxon>
        <taxon>Bacillaceae</taxon>
        <taxon>Bacillus</taxon>
    </lineage>
</organism>
<dbReference type="InterPro" id="IPR008841">
    <property type="entry name" value="Siphovirus-type_tail_N"/>
</dbReference>
<dbReference type="Pfam" id="PF22768">
    <property type="entry name" value="SPP1_Dit"/>
    <property type="match status" value="1"/>
</dbReference>
<dbReference type="Gene3D" id="2.40.30.200">
    <property type="match status" value="1"/>
</dbReference>
<feature type="domain" description="Siphovirus-type tail component C-terminal" evidence="2">
    <location>
        <begin position="169"/>
        <end position="266"/>
    </location>
</feature>
<dbReference type="Gene3D" id="2.60.120.860">
    <property type="match status" value="1"/>
</dbReference>
<accession>A0A8B5Y714</accession>
<evidence type="ECO:0000313" key="3">
    <source>
        <dbReference type="EMBL" id="TWL22044.1"/>
    </source>
</evidence>
<reference evidence="3 4" key="1">
    <citation type="submission" date="2019-06" db="EMBL/GenBank/DDBJ databases">
        <title>Genome sequence analysis of &gt;100 Bacillus licheniformis strains suggests intrinsic resistance to this species.</title>
        <authorList>
            <person name="Wels M."/>
            <person name="Siezen R.J."/>
            <person name="Johansen E."/>
            <person name="Stuer-Lauridsen B."/>
            <person name="Bjerre K."/>
            <person name="Nielsen B.K.K."/>
        </authorList>
    </citation>
    <scope>NUCLEOTIDE SEQUENCE [LARGE SCALE GENOMIC DNA]</scope>
    <source>
        <strain evidence="3 4">BAC-16736</strain>
    </source>
</reference>
<dbReference type="EMBL" id="NILC01000030">
    <property type="protein sequence ID" value="TWL22044.1"/>
    <property type="molecule type" value="Genomic_DNA"/>
</dbReference>
<dbReference type="RefSeq" id="WP_073411476.1">
    <property type="nucleotide sequence ID" value="NZ_JARAFC010000007.1"/>
</dbReference>
<dbReference type="AlphaFoldDB" id="A0A8B5Y714"/>
<evidence type="ECO:0000259" key="1">
    <source>
        <dbReference type="Pfam" id="PF05709"/>
    </source>
</evidence>
<evidence type="ECO:0008006" key="5">
    <source>
        <dbReference type="Google" id="ProtNLM"/>
    </source>
</evidence>
<dbReference type="InterPro" id="IPR054738">
    <property type="entry name" value="Siphovirus-type_tail_C"/>
</dbReference>
<feature type="domain" description="Siphovirus-type tail component RIFT-related" evidence="1">
    <location>
        <begin position="47"/>
        <end position="144"/>
    </location>
</feature>
<evidence type="ECO:0000313" key="4">
    <source>
        <dbReference type="Proteomes" id="UP000435910"/>
    </source>
</evidence>
<comment type="caution">
    <text evidence="3">The sequence shown here is derived from an EMBL/GenBank/DDBJ whole genome shotgun (WGS) entry which is preliminary data.</text>
</comment>
<dbReference type="Pfam" id="PF05709">
    <property type="entry name" value="Sipho_tail"/>
    <property type="match status" value="1"/>
</dbReference>
<proteinExistence type="predicted"/>
<sequence length="267" mass="30227">MIDYKKILTTAIDDAFGQTIQEVDYWIKFNGYTLTDHFFVIDDRGRGIVGRELNLVSLPGVDGAKLKGVRYTERTIEIDTLFIAANDAELRKILEEINYILATDKEEALIFSDEPDRTYYAVFSTAQESEGQNGVYKVTLTFVCPNPEKEAAETVVTTETNSPTVVKNDGKRAVTPTITCVFESDASTYEIQLLKEDETIEKRIKVNFNFIKGDTLVIDFEKRKVIINGKVNMNALLMLSRWFNIPVGEITVNTTHKSSISFNKAYM</sequence>
<dbReference type="InterPro" id="IPR006520">
    <property type="entry name" value="Dit_BPSPP_N"/>
</dbReference>
<evidence type="ECO:0000259" key="2">
    <source>
        <dbReference type="Pfam" id="PF22768"/>
    </source>
</evidence>
<dbReference type="Proteomes" id="UP000435910">
    <property type="component" value="Unassembled WGS sequence"/>
</dbReference>
<gene>
    <name evidence="3" type="ORF">CHCC16736_0507</name>
</gene>
<protein>
    <recommendedName>
        <fullName evidence="5">Phage tail protein</fullName>
    </recommendedName>
</protein>
<name>A0A8B5Y714_BACLI</name>
<dbReference type="NCBIfam" id="TIGR01633">
    <property type="entry name" value="phi3626_gp14_N"/>
    <property type="match status" value="1"/>
</dbReference>